<sequence>MRTSRRLADLSWTDARDLALSGALLAIPLGATEQHGPHLPLSTDTDVAVALCDELAETRSDVVVAPAVSYGSSGSHVGFAGTLSISEAAIELLVTELGRSACRTFGHVLFVSAHGGNAAAIDRAVRRLCAESWDARVFTPRWVDDSHAGHTETALMLAIRPLSVRMHRAVACSAEPVGASRGELRCAGGFPAVSETGILGDPVGATGLHGNLLLDCLFTELTMDVAQWRGERAA</sequence>
<evidence type="ECO:0000256" key="2">
    <source>
        <dbReference type="ARBA" id="ARBA00022723"/>
    </source>
</evidence>
<dbReference type="PANTHER" id="PTHR35005">
    <property type="entry name" value="3-DEHYDRO-SCYLLO-INOSOSE HYDROLASE"/>
    <property type="match status" value="1"/>
</dbReference>
<evidence type="ECO:0000313" key="7">
    <source>
        <dbReference type="Proteomes" id="UP001595844"/>
    </source>
</evidence>
<comment type="caution">
    <text evidence="6">The sequence shown here is derived from an EMBL/GenBank/DDBJ whole genome shotgun (WGS) entry which is preliminary data.</text>
</comment>
<keyword evidence="3" id="KW-0378">Hydrolase</keyword>
<gene>
    <name evidence="6" type="primary">mftE</name>
    <name evidence="6" type="ORF">ACFO5K_18920</name>
</gene>
<keyword evidence="7" id="KW-1185">Reference proteome</keyword>
<dbReference type="SUPFAM" id="SSF102215">
    <property type="entry name" value="Creatininase"/>
    <property type="match status" value="1"/>
</dbReference>
<dbReference type="InterPro" id="IPR023871">
    <property type="entry name" value="MftE"/>
</dbReference>
<evidence type="ECO:0000313" key="6">
    <source>
        <dbReference type="EMBL" id="MFC4376173.1"/>
    </source>
</evidence>
<evidence type="ECO:0000256" key="3">
    <source>
        <dbReference type="ARBA" id="ARBA00022801"/>
    </source>
</evidence>
<keyword evidence="4" id="KW-0862">Zinc</keyword>
<dbReference type="PANTHER" id="PTHR35005:SF1">
    <property type="entry name" value="2-AMINO-5-FORMYLAMINO-6-RIBOSYLAMINOPYRIMIDIN-4(3H)-ONE 5'-MONOPHOSPHATE DEFORMYLASE"/>
    <property type="match status" value="1"/>
</dbReference>
<comment type="similarity">
    <text evidence="5">Belongs to the creatininase superfamily.</text>
</comment>
<dbReference type="EMBL" id="JBHSDL010000025">
    <property type="protein sequence ID" value="MFC4376173.1"/>
    <property type="molecule type" value="Genomic_DNA"/>
</dbReference>
<proteinExistence type="inferred from homology"/>
<dbReference type="Pfam" id="PF02633">
    <property type="entry name" value="Creatininase"/>
    <property type="match status" value="1"/>
</dbReference>
<evidence type="ECO:0000256" key="5">
    <source>
        <dbReference type="ARBA" id="ARBA00024029"/>
    </source>
</evidence>
<evidence type="ECO:0000256" key="1">
    <source>
        <dbReference type="ARBA" id="ARBA00001947"/>
    </source>
</evidence>
<evidence type="ECO:0000256" key="4">
    <source>
        <dbReference type="ARBA" id="ARBA00022833"/>
    </source>
</evidence>
<dbReference type="Gene3D" id="3.40.50.10310">
    <property type="entry name" value="Creatininase"/>
    <property type="match status" value="1"/>
</dbReference>
<keyword evidence="2" id="KW-0479">Metal-binding</keyword>
<name>A0ABV8VNM2_9NOCA</name>
<reference evidence="7" key="1">
    <citation type="journal article" date="2019" name="Int. J. Syst. Evol. Microbiol.">
        <title>The Global Catalogue of Microorganisms (GCM) 10K type strain sequencing project: providing services to taxonomists for standard genome sequencing and annotation.</title>
        <authorList>
            <consortium name="The Broad Institute Genomics Platform"/>
            <consortium name="The Broad Institute Genome Sequencing Center for Infectious Disease"/>
            <person name="Wu L."/>
            <person name="Ma J."/>
        </authorList>
    </citation>
    <scope>NUCLEOTIDE SEQUENCE [LARGE SCALE GENOMIC DNA]</scope>
    <source>
        <strain evidence="7">IBRC-M 10490</strain>
    </source>
</reference>
<dbReference type="Proteomes" id="UP001595844">
    <property type="component" value="Unassembled WGS sequence"/>
</dbReference>
<dbReference type="NCBIfam" id="TIGR03964">
    <property type="entry name" value="mycofact_creat"/>
    <property type="match status" value="1"/>
</dbReference>
<dbReference type="RefSeq" id="WP_378564441.1">
    <property type="nucleotide sequence ID" value="NZ_JBHSDL010000025.1"/>
</dbReference>
<dbReference type="InterPro" id="IPR024087">
    <property type="entry name" value="Creatininase-like_sf"/>
</dbReference>
<dbReference type="InterPro" id="IPR003785">
    <property type="entry name" value="Creatininase/forma_Hydrolase"/>
</dbReference>
<accession>A0ABV8VNM2</accession>
<protein>
    <submittedName>
        <fullName evidence="6">Mycofactocin biosynthesis peptidyl-dipeptidase MftE</fullName>
    </submittedName>
</protein>
<comment type="cofactor">
    <cofactor evidence="1">
        <name>Zn(2+)</name>
        <dbReference type="ChEBI" id="CHEBI:29105"/>
    </cofactor>
</comment>
<organism evidence="6 7">
    <name type="scientific">Nocardia halotolerans</name>
    <dbReference type="NCBI Taxonomy" id="1755878"/>
    <lineage>
        <taxon>Bacteria</taxon>
        <taxon>Bacillati</taxon>
        <taxon>Actinomycetota</taxon>
        <taxon>Actinomycetes</taxon>
        <taxon>Mycobacteriales</taxon>
        <taxon>Nocardiaceae</taxon>
        <taxon>Nocardia</taxon>
    </lineage>
</organism>